<dbReference type="eggNOG" id="ENOG502QR0D">
    <property type="taxonomic scope" value="Eukaryota"/>
</dbReference>
<dbReference type="Proteomes" id="UP000077154">
    <property type="component" value="Unassembled WGS sequence"/>
</dbReference>
<dbReference type="InterPro" id="IPR012985">
    <property type="entry name" value="Peptidase_S64_Ssy5"/>
</dbReference>
<dbReference type="Pfam" id="PF08192">
    <property type="entry name" value="Peptidase_S64"/>
    <property type="match status" value="1"/>
</dbReference>
<dbReference type="EMBL" id="KV441393">
    <property type="protein sequence ID" value="OAF59655.1"/>
    <property type="molecule type" value="Genomic_DNA"/>
</dbReference>
<dbReference type="SUPFAM" id="SSF50494">
    <property type="entry name" value="Trypsin-like serine proteases"/>
    <property type="match status" value="1"/>
</dbReference>
<protein>
    <recommendedName>
        <fullName evidence="3">Peptidase S7 domain-containing protein</fullName>
    </recommendedName>
</protein>
<feature type="region of interest" description="Disordered" evidence="1">
    <location>
        <begin position="1"/>
        <end position="21"/>
    </location>
</feature>
<proteinExistence type="predicted"/>
<accession>A0A177AC15</accession>
<dbReference type="GeneID" id="36287015"/>
<dbReference type="AlphaFoldDB" id="A0A177AC15"/>
<dbReference type="InterPro" id="IPR043504">
    <property type="entry name" value="Peptidase_S1_PA_chymotrypsin"/>
</dbReference>
<evidence type="ECO:0000313" key="2">
    <source>
        <dbReference type="EMBL" id="OAF59655.1"/>
    </source>
</evidence>
<dbReference type="RefSeq" id="XP_024324938.1">
    <property type="nucleotide sequence ID" value="XM_024467580.1"/>
</dbReference>
<evidence type="ECO:0008006" key="3">
    <source>
        <dbReference type="Google" id="ProtNLM"/>
    </source>
</evidence>
<dbReference type="Gene3D" id="2.40.10.10">
    <property type="entry name" value="Trypsin-like serine proteases"/>
    <property type="match status" value="1"/>
</dbReference>
<dbReference type="VEuPathDB" id="FungiDB:GMDG_05078"/>
<gene>
    <name evidence="2" type="ORF">VC83_03942</name>
</gene>
<organism evidence="2">
    <name type="scientific">Pseudogymnoascus destructans</name>
    <dbReference type="NCBI Taxonomy" id="655981"/>
    <lineage>
        <taxon>Eukaryota</taxon>
        <taxon>Fungi</taxon>
        <taxon>Dikarya</taxon>
        <taxon>Ascomycota</taxon>
        <taxon>Pezizomycotina</taxon>
        <taxon>Leotiomycetes</taxon>
        <taxon>Thelebolales</taxon>
        <taxon>Thelebolaceae</taxon>
        <taxon>Pseudogymnoascus</taxon>
    </lineage>
</organism>
<name>A0A177AC15_9PEZI</name>
<reference evidence="2" key="1">
    <citation type="submission" date="2016-03" db="EMBL/GenBank/DDBJ databases">
        <title>Updated assembly of Pseudogymnoascus destructans, the fungus causing white-nose syndrome of bats.</title>
        <authorList>
            <person name="Palmer J.M."/>
            <person name="Drees K.P."/>
            <person name="Foster J.T."/>
            <person name="Lindner D.L."/>
        </authorList>
    </citation>
    <scope>NUCLEOTIDE SEQUENCE [LARGE SCALE GENOMIC DNA]</scope>
    <source>
        <strain evidence="2">20631-21</strain>
    </source>
</reference>
<dbReference type="OrthoDB" id="3563428at2759"/>
<feature type="compositionally biased region" description="Basic and acidic residues" evidence="1">
    <location>
        <begin position="1"/>
        <end position="10"/>
    </location>
</feature>
<dbReference type="InterPro" id="IPR009003">
    <property type="entry name" value="Peptidase_S1_PA"/>
</dbReference>
<evidence type="ECO:0000256" key="1">
    <source>
        <dbReference type="SAM" id="MobiDB-lite"/>
    </source>
</evidence>
<sequence>MKPSKEEREQFYLGMDNSEADPPELIARSSTFLFQPYTKASQDEPEEWMMKRNSRSISTIGNHKIVEIYDSKLRAKVLDILSDIPWKTIDIVRVGCKDDNDHPPVVLITAAASGVDDDDAQDAVQKIHELMLEHDLPDVHGEMKTGQVFELERYNSGDRYPLELVRVLKMGYSISNADLTFAGSICLFLKIDGVHYALTCQHVVTSSAEAFTPGKGKDLILQPSKGDLQDEATTLNGLMAKPQAFLEKFEADKLKFKRDEAPPPEATQDQADMFQKQLDGYRKRKTAMESAMAEVSLPFGTLMHAPGIAPHPTTNFRRDWALIKLNEDRFQSLPPNVLPPTHFSDKERVIITEIYNEAFDLEFKNPVTTIRPLKEVKGVLGGSGPPDLKDQESLRVVKHGRTSGWTSGSLNEIRSDCSLEGLTTEYCVVNVPDLNRFSYGGDSGSCVLDLNGRIVGMLHSGNGTNVRFGAEITYVAPIEWLLQDIKETLGTENIVIEKGDKKV</sequence>